<keyword evidence="2" id="KW-0547">Nucleotide-binding</keyword>
<dbReference type="STRING" id="402384.HM131_10985"/>
<dbReference type="InterPro" id="IPR027417">
    <property type="entry name" value="P-loop_NTPase"/>
</dbReference>
<evidence type="ECO:0000256" key="5">
    <source>
        <dbReference type="ARBA" id="ARBA00023136"/>
    </source>
</evidence>
<gene>
    <name evidence="9" type="ORF">HM131_10985</name>
</gene>
<keyword evidence="6" id="KW-0175">Coiled coil</keyword>
<keyword evidence="10" id="KW-1185">Reference proteome</keyword>
<dbReference type="Proteomes" id="UP000192527">
    <property type="component" value="Chromosome"/>
</dbReference>
<sequence length="1202" mass="139738">MSLTTENAVYSMKSLYAYMKEHDGTNHSDKILDIIEKLDNNKMMIGFAGHFSAGKSTLINTLLNSEMLPSSPIPTSANIVQLKSGEPFTVAYFRNKLPVIYEGTVDFDLVQALCKDGEEITRVDISHPESGLPENVSVLDTPGVDSTNDADRLITESSLHLMDHMFYVMDYNHVQSEVNLQFLWEMQKRGTPFSLVINQIDKHNENEISFQSFCQSVEDSLDQWGIAAEKIFYTSMRDFELSHNGFEELKGEFEALFKRPYGVIENQARLDVQSIVHECLREAEEDIGQDKQELVERKRELETIVENSHLSIGHPSTMEDTLQQANKDVEKRIFSFIPNAYLMPSGLREDAKAFLESQQKGFKVGFLFSHKKTEEEKSIRKEKFFHHLDEVIEKNLKWPLRDRWLEIAEKHKVTEVRFIEMIQEFPFNYDKDRLSDQVQKGAEVTGEYILRYTDQVASDIKKEARRFSIDLQKQMEAAIQKEKDSDYQKHKEAYDALEETAEVKTKLDQLDTRLKKYRDELYFKLDSEASKKERELVERDLKKRKEQVQAGTKQRSEKKLEESKDKVSRDVDTSSTRGNREKSIESVLANVDRTLSIVKDIQGLEELVQQLKKKKERLRNRHYTVALFGAFSAGKSSFANALLGDHVLPVSPNPTTAAINRISPPTEEHPDRSIQVDVKSESQMIDDLKNLLNRLDVKATDLDSAYHVLLALPEENKEKLEHKQYSFLQAFLDGFPDMKQHMNQTITIPWEHFSKYVSEEKTSCFIESMELYYDCPLTRSGVTLVDTPGADSANARHTDVSFEYIKDADAVLFVTYYNHPFSKADQSFLTQLGRVKDSFAMDKMFFVINAKDLASSVQELNSVEDYLIDQLVKFQIRNPRLYSISSLNGLKEKQGKRTEPSNLDVFETEFHQFLEKELAEVLVHSILQDIEEVSATLHEFIKNAELDENERENQLSLFHEQKKEAITILQDKGMGRGKETLKNKAEKQVFYAHERLMLQFNDLFKQHFNPATINGKDQDTSSQLKEAKDKLVEEINFEMKQELRAISLRIERLMEDLISKHREDIQRELKKTRKSLRLDEVEWEPLELPTFDRIIQLDEKQSNAVLKQFKSTKAFFEKNEKEAMKEELSSMVSPLLKKEFEQALDVLNDHYGKYYEVRAETYKENWESQIRHTYERLSYNLQHPVDTTRVEKARKEMETIMF</sequence>
<keyword evidence="5" id="KW-0472">Membrane</keyword>
<evidence type="ECO:0000256" key="6">
    <source>
        <dbReference type="SAM" id="Coils"/>
    </source>
</evidence>
<evidence type="ECO:0000259" key="8">
    <source>
        <dbReference type="Pfam" id="PF00350"/>
    </source>
</evidence>
<evidence type="ECO:0000256" key="7">
    <source>
        <dbReference type="SAM" id="MobiDB-lite"/>
    </source>
</evidence>
<evidence type="ECO:0000313" key="9">
    <source>
        <dbReference type="EMBL" id="ARI77334.1"/>
    </source>
</evidence>
<evidence type="ECO:0000256" key="1">
    <source>
        <dbReference type="ARBA" id="ARBA00004370"/>
    </source>
</evidence>
<dbReference type="Gene3D" id="3.40.50.300">
    <property type="entry name" value="P-loop containing nucleotide triphosphate hydrolases"/>
    <property type="match status" value="2"/>
</dbReference>
<dbReference type="AlphaFoldDB" id="A0A1W5ZVK5"/>
<keyword evidence="3" id="KW-0378">Hydrolase</keyword>
<name>A0A1W5ZVK5_9BACI</name>
<dbReference type="InterPro" id="IPR045063">
    <property type="entry name" value="Dynamin_N"/>
</dbReference>
<feature type="domain" description="Dynamin N-terminal" evidence="8">
    <location>
        <begin position="45"/>
        <end position="199"/>
    </location>
</feature>
<dbReference type="RefSeq" id="WP_085029805.1">
    <property type="nucleotide sequence ID" value="NZ_CP020772.1"/>
</dbReference>
<dbReference type="GO" id="GO:0016020">
    <property type="term" value="C:membrane"/>
    <property type="evidence" value="ECO:0007669"/>
    <property type="project" value="UniProtKB-SubCell"/>
</dbReference>
<dbReference type="GO" id="GO:0005525">
    <property type="term" value="F:GTP binding"/>
    <property type="evidence" value="ECO:0007669"/>
    <property type="project" value="UniProtKB-KW"/>
</dbReference>
<dbReference type="SUPFAM" id="SSF52540">
    <property type="entry name" value="P-loop containing nucleoside triphosphate hydrolases"/>
    <property type="match status" value="2"/>
</dbReference>
<dbReference type="PANTHER" id="PTHR10465:SF0">
    <property type="entry name" value="SARCALUMENIN"/>
    <property type="match status" value="1"/>
</dbReference>
<feature type="region of interest" description="Disordered" evidence="7">
    <location>
        <begin position="543"/>
        <end position="581"/>
    </location>
</feature>
<dbReference type="KEGG" id="hmn:HM131_10985"/>
<feature type="compositionally biased region" description="Basic and acidic residues" evidence="7">
    <location>
        <begin position="554"/>
        <end position="581"/>
    </location>
</feature>
<proteinExistence type="predicted"/>
<dbReference type="CDD" id="cd09912">
    <property type="entry name" value="DLP_2"/>
    <property type="match status" value="2"/>
</dbReference>
<feature type="coiled-coil region" evidence="6">
    <location>
        <begin position="678"/>
        <end position="705"/>
    </location>
</feature>
<evidence type="ECO:0000256" key="2">
    <source>
        <dbReference type="ARBA" id="ARBA00022741"/>
    </source>
</evidence>
<accession>A0A1W5ZVK5</accession>
<keyword evidence="4" id="KW-0342">GTP-binding</keyword>
<dbReference type="InterPro" id="IPR027094">
    <property type="entry name" value="Mitofusin_fam"/>
</dbReference>
<dbReference type="GO" id="GO:0008053">
    <property type="term" value="P:mitochondrial fusion"/>
    <property type="evidence" value="ECO:0007669"/>
    <property type="project" value="TreeGrafter"/>
</dbReference>
<protein>
    <recommendedName>
        <fullName evidence="8">Dynamin N-terminal domain-containing protein</fullName>
    </recommendedName>
</protein>
<evidence type="ECO:0000256" key="4">
    <source>
        <dbReference type="ARBA" id="ARBA00023134"/>
    </source>
</evidence>
<reference evidence="9 10" key="1">
    <citation type="submission" date="2017-04" db="EMBL/GenBank/DDBJ databases">
        <title>The whole genome sequencing and assembly of Halobacillus mangrovi strain.</title>
        <authorList>
            <person name="Lee S.-J."/>
            <person name="Park M.-K."/>
            <person name="Kim J.-Y."/>
            <person name="Lee Y.-J."/>
            <person name="Yi H."/>
            <person name="Bahn Y.-S."/>
            <person name="Kim J.F."/>
            <person name="Lee D.-W."/>
        </authorList>
    </citation>
    <scope>NUCLEOTIDE SEQUENCE [LARGE SCALE GENOMIC DNA]</scope>
    <source>
        <strain evidence="9 10">KTB 131</strain>
    </source>
</reference>
<dbReference type="OrthoDB" id="5477114at2"/>
<dbReference type="Pfam" id="PF00350">
    <property type="entry name" value="Dynamin_N"/>
    <property type="match status" value="2"/>
</dbReference>
<evidence type="ECO:0000313" key="10">
    <source>
        <dbReference type="Proteomes" id="UP000192527"/>
    </source>
</evidence>
<feature type="domain" description="Dynamin N-terminal" evidence="8">
    <location>
        <begin position="625"/>
        <end position="849"/>
    </location>
</feature>
<dbReference type="EMBL" id="CP020772">
    <property type="protein sequence ID" value="ARI77334.1"/>
    <property type="molecule type" value="Genomic_DNA"/>
</dbReference>
<dbReference type="PANTHER" id="PTHR10465">
    <property type="entry name" value="TRANSMEMBRANE GTPASE FZO1"/>
    <property type="match status" value="1"/>
</dbReference>
<evidence type="ECO:0000256" key="3">
    <source>
        <dbReference type="ARBA" id="ARBA00022801"/>
    </source>
</evidence>
<dbReference type="GO" id="GO:0003924">
    <property type="term" value="F:GTPase activity"/>
    <property type="evidence" value="ECO:0007669"/>
    <property type="project" value="InterPro"/>
</dbReference>
<organism evidence="9 10">
    <name type="scientific">Halobacillus mangrovi</name>
    <dbReference type="NCBI Taxonomy" id="402384"/>
    <lineage>
        <taxon>Bacteria</taxon>
        <taxon>Bacillati</taxon>
        <taxon>Bacillota</taxon>
        <taxon>Bacilli</taxon>
        <taxon>Bacillales</taxon>
        <taxon>Bacillaceae</taxon>
        <taxon>Halobacillus</taxon>
    </lineage>
</organism>
<comment type="subcellular location">
    <subcellularLocation>
        <location evidence="1">Membrane</location>
    </subcellularLocation>
</comment>